<evidence type="ECO:0000256" key="5">
    <source>
        <dbReference type="ARBA" id="ARBA00022989"/>
    </source>
</evidence>
<dbReference type="InterPro" id="IPR053166">
    <property type="entry name" value="UPF0718_permease"/>
</dbReference>
<dbReference type="Proteomes" id="UP000663281">
    <property type="component" value="Chromosome"/>
</dbReference>
<evidence type="ECO:0000313" key="9">
    <source>
        <dbReference type="Proteomes" id="UP000663281"/>
    </source>
</evidence>
<feature type="transmembrane region" description="Helical" evidence="7">
    <location>
        <begin position="7"/>
        <end position="30"/>
    </location>
</feature>
<name>A0A974XKM8_9GAMM</name>
<evidence type="ECO:0000256" key="7">
    <source>
        <dbReference type="SAM" id="Phobius"/>
    </source>
</evidence>
<dbReference type="RefSeq" id="WP_207325113.1">
    <property type="nucleotide sequence ID" value="NZ_CP071504.1"/>
</dbReference>
<dbReference type="InterPro" id="IPR005524">
    <property type="entry name" value="DUF318"/>
</dbReference>
<protein>
    <submittedName>
        <fullName evidence="8">Permease</fullName>
    </submittedName>
</protein>
<evidence type="ECO:0000313" key="8">
    <source>
        <dbReference type="EMBL" id="QSX30172.1"/>
    </source>
</evidence>
<dbReference type="AlphaFoldDB" id="A0A974XKM8"/>
<comment type="similarity">
    <text evidence="2">Belongs to the UPF0718 family.</text>
</comment>
<evidence type="ECO:0000256" key="2">
    <source>
        <dbReference type="ARBA" id="ARBA00006386"/>
    </source>
</evidence>
<dbReference type="Pfam" id="PF03773">
    <property type="entry name" value="ArsP_1"/>
    <property type="match status" value="1"/>
</dbReference>
<evidence type="ECO:0000256" key="4">
    <source>
        <dbReference type="ARBA" id="ARBA00022692"/>
    </source>
</evidence>
<reference evidence="8 9" key="1">
    <citation type="submission" date="2021-03" db="EMBL/GenBank/DDBJ databases">
        <title>Novel species identification of genus Shewanella.</title>
        <authorList>
            <person name="Liu G."/>
            <person name="Zhang Q."/>
        </authorList>
    </citation>
    <scope>NUCLEOTIDE SEQUENCE [LARGE SCALE GENOMIC DNA]</scope>
    <source>
        <strain evidence="8 9">FJAT-53726</strain>
    </source>
</reference>
<keyword evidence="5 7" id="KW-1133">Transmembrane helix</keyword>
<organism evidence="8 9">
    <name type="scientific">Shewanella cyperi</name>
    <dbReference type="NCBI Taxonomy" id="2814292"/>
    <lineage>
        <taxon>Bacteria</taxon>
        <taxon>Pseudomonadati</taxon>
        <taxon>Pseudomonadota</taxon>
        <taxon>Gammaproteobacteria</taxon>
        <taxon>Alteromonadales</taxon>
        <taxon>Shewanellaceae</taxon>
        <taxon>Shewanella</taxon>
    </lineage>
</organism>
<accession>A0A974XKM8</accession>
<keyword evidence="6 7" id="KW-0472">Membrane</keyword>
<proteinExistence type="inferred from homology"/>
<dbReference type="EMBL" id="CP071504">
    <property type="protein sequence ID" value="QSX30172.1"/>
    <property type="molecule type" value="Genomic_DNA"/>
</dbReference>
<feature type="transmembrane region" description="Helical" evidence="7">
    <location>
        <begin position="205"/>
        <end position="222"/>
    </location>
</feature>
<evidence type="ECO:0000256" key="6">
    <source>
        <dbReference type="ARBA" id="ARBA00023136"/>
    </source>
</evidence>
<feature type="transmembrane region" description="Helical" evidence="7">
    <location>
        <begin position="50"/>
        <end position="73"/>
    </location>
</feature>
<feature type="transmembrane region" description="Helical" evidence="7">
    <location>
        <begin position="268"/>
        <end position="293"/>
    </location>
</feature>
<evidence type="ECO:0000256" key="1">
    <source>
        <dbReference type="ARBA" id="ARBA00004651"/>
    </source>
</evidence>
<evidence type="ECO:0000256" key="3">
    <source>
        <dbReference type="ARBA" id="ARBA00022475"/>
    </source>
</evidence>
<keyword evidence="4 7" id="KW-0812">Transmembrane</keyword>
<feature type="transmembrane region" description="Helical" evidence="7">
    <location>
        <begin position="234"/>
        <end position="256"/>
    </location>
</feature>
<comment type="subcellular location">
    <subcellularLocation>
        <location evidence="1">Cell membrane</location>
        <topology evidence="1">Multi-pass membrane protein</topology>
    </subcellularLocation>
</comment>
<sequence length="295" mass="31170">MYPAFQAALVFFISTLAELLLLFVAISALVQWLQLRFPAARVKALLGGGAGYLTAAALGAITPFCSCSTLPLLEGMLRARADFGPVMTFLLTSPLLNPVLLVLLIGTLGLKLALFYALGVLLLALLAGWLLQHLGFGRYVTLTPGAVEEAATVVATQRIKAGMLLRGAVKQTREVLPHLIAGVAVGALIHGYVPADFFSRLAFGEPWWLIPASALLGIPLYVRASSMLPLAASLVSKGVSYGSVMALTIGGAGASLPELIILSRLFRWPLLLAFITVVFTTACVTGLTVNLLMQP</sequence>
<keyword evidence="3" id="KW-1003">Cell membrane</keyword>
<dbReference type="KEGG" id="scyp:JYB88_00360"/>
<gene>
    <name evidence="8" type="ORF">JYB88_00360</name>
</gene>
<feature type="transmembrane region" description="Helical" evidence="7">
    <location>
        <begin position="112"/>
        <end position="131"/>
    </location>
</feature>
<feature type="transmembrane region" description="Helical" evidence="7">
    <location>
        <begin position="85"/>
        <end position="106"/>
    </location>
</feature>
<keyword evidence="9" id="KW-1185">Reference proteome</keyword>
<dbReference type="PANTHER" id="PTHR42775:SF2">
    <property type="entry name" value="PERMEASE"/>
    <property type="match status" value="1"/>
</dbReference>
<dbReference type="PANTHER" id="PTHR42775">
    <property type="entry name" value="PERMEASE RV2963-RELATED"/>
    <property type="match status" value="1"/>
</dbReference>
<dbReference type="GO" id="GO:0005886">
    <property type="term" value="C:plasma membrane"/>
    <property type="evidence" value="ECO:0007669"/>
    <property type="project" value="UniProtKB-SubCell"/>
</dbReference>
<feature type="transmembrane region" description="Helical" evidence="7">
    <location>
        <begin position="175"/>
        <end position="193"/>
    </location>
</feature>